<evidence type="ECO:0000256" key="6">
    <source>
        <dbReference type="ARBA" id="ARBA00037980"/>
    </source>
</evidence>
<keyword evidence="4 8" id="KW-0547">Nucleotide-binding</keyword>
<dbReference type="NCBIfam" id="TIGR00339">
    <property type="entry name" value="sopT"/>
    <property type="match status" value="1"/>
</dbReference>
<evidence type="ECO:0000256" key="5">
    <source>
        <dbReference type="ARBA" id="ARBA00022840"/>
    </source>
</evidence>
<dbReference type="InterPro" id="IPR024951">
    <property type="entry name" value="Sulfurylase_cat_dom"/>
</dbReference>
<keyword evidence="3 8" id="KW-0548">Nucleotidyltransferase</keyword>
<dbReference type="EC" id="2.7.7.4" evidence="8"/>
<comment type="caution">
    <text evidence="11">The sequence shown here is derived from an EMBL/GenBank/DDBJ whole genome shotgun (WGS) entry which is preliminary data.</text>
</comment>
<dbReference type="CDD" id="cd00517">
    <property type="entry name" value="ATPS"/>
    <property type="match status" value="1"/>
</dbReference>
<feature type="domain" description="Sulphate adenylyltransferase catalytic" evidence="9">
    <location>
        <begin position="174"/>
        <end position="384"/>
    </location>
</feature>
<dbReference type="AlphaFoldDB" id="A0AA90P6P7"/>
<name>A0AA90P6P7_9BACI</name>
<evidence type="ECO:0000256" key="1">
    <source>
        <dbReference type="ARBA" id="ARBA00005048"/>
    </source>
</evidence>
<dbReference type="NCBIfam" id="NF003166">
    <property type="entry name" value="PRK04149.1"/>
    <property type="match status" value="1"/>
</dbReference>
<dbReference type="GO" id="GO:0005524">
    <property type="term" value="F:ATP binding"/>
    <property type="evidence" value="ECO:0007669"/>
    <property type="project" value="UniProtKB-KW"/>
</dbReference>
<dbReference type="EMBL" id="JAUUTW010000051">
    <property type="protein sequence ID" value="MDP1454554.1"/>
    <property type="molecule type" value="Genomic_DNA"/>
</dbReference>
<gene>
    <name evidence="8 11" type="primary">sat</name>
    <name evidence="11" type="ORF">Q8G36_26955</name>
</gene>
<dbReference type="PANTHER" id="PTHR43509:SF1">
    <property type="entry name" value="SULFATE ADENYLYLTRANSFERASE"/>
    <property type="match status" value="1"/>
</dbReference>
<comment type="catalytic activity">
    <reaction evidence="7 8">
        <text>sulfate + ATP + H(+) = adenosine 5'-phosphosulfate + diphosphate</text>
        <dbReference type="Rhea" id="RHEA:18133"/>
        <dbReference type="ChEBI" id="CHEBI:15378"/>
        <dbReference type="ChEBI" id="CHEBI:16189"/>
        <dbReference type="ChEBI" id="CHEBI:30616"/>
        <dbReference type="ChEBI" id="CHEBI:33019"/>
        <dbReference type="ChEBI" id="CHEBI:58243"/>
        <dbReference type="EC" id="2.7.7.4"/>
    </reaction>
</comment>
<evidence type="ECO:0000256" key="2">
    <source>
        <dbReference type="ARBA" id="ARBA00022679"/>
    </source>
</evidence>
<keyword evidence="2 8" id="KW-0808">Transferase</keyword>
<evidence type="ECO:0000256" key="8">
    <source>
        <dbReference type="HAMAP-Rule" id="MF_00066"/>
    </source>
</evidence>
<dbReference type="InterPro" id="IPR002650">
    <property type="entry name" value="Sulphate_adenylyltransferase"/>
</dbReference>
<accession>A0AA90P6P7</accession>
<dbReference type="GO" id="GO:0070814">
    <property type="term" value="P:hydrogen sulfide biosynthetic process"/>
    <property type="evidence" value="ECO:0007669"/>
    <property type="project" value="UniProtKB-UniRule"/>
</dbReference>
<evidence type="ECO:0000313" key="12">
    <source>
        <dbReference type="Proteomes" id="UP001178275"/>
    </source>
</evidence>
<dbReference type="InterPro" id="IPR025980">
    <property type="entry name" value="ATP-Sase_PUA-like_dom"/>
</dbReference>
<evidence type="ECO:0000313" key="11">
    <source>
        <dbReference type="EMBL" id="MDP1454554.1"/>
    </source>
</evidence>
<sequence>MDVQKTIIEPHGGKLINRELTGIARKEYLEKCKSLSSLTISKWIISDMEMISNGGFSPLIGFMGEKDYQSVLKYMHLANGLPWTLPVTLPITKADAKSINVGDEVALYSVEGELSGVIQVEEMFEYDKQEEARLVYKTIDSNHPGVKKLFEQGDIYIAGPIFLVNRPSHKPFEEFYMSPNETRKMFTELGWNTVVGFQTRNPVHRAHEYLQKTALETVDGLLLNPLVGETKKDDIPADIRMESYQILLKYYYPLDRVRLAIYTAAMRYAGPREAVFHALVRKNYGCTHFIVGRDHAGVGNYYGTYDAQEIFSQFDPRKIGIKPLFFEHSFYCKKCMNMASLKTCPHSADDRFILSGTKVREMLHDGLTPPPEFTRPEVAEVLIRGMNQKG</sequence>
<evidence type="ECO:0000256" key="4">
    <source>
        <dbReference type="ARBA" id="ARBA00022741"/>
    </source>
</evidence>
<dbReference type="PANTHER" id="PTHR43509">
    <property type="match status" value="1"/>
</dbReference>
<dbReference type="Gene3D" id="3.10.400.10">
    <property type="entry name" value="Sulfate adenylyltransferase"/>
    <property type="match status" value="1"/>
</dbReference>
<protein>
    <recommendedName>
        <fullName evidence="8">Sulfate adenylyltransferase</fullName>
        <ecNumber evidence="8">2.7.7.4</ecNumber>
    </recommendedName>
    <alternativeName>
        <fullName evidence="8">ATP-sulfurylase</fullName>
    </alternativeName>
    <alternativeName>
        <fullName evidence="8">Sulfate adenylate transferase</fullName>
        <shortName evidence="8">SAT</shortName>
    </alternativeName>
</protein>
<dbReference type="InterPro" id="IPR020792">
    <property type="entry name" value="SO4_adenylyltransferase_pro"/>
</dbReference>
<evidence type="ECO:0000259" key="10">
    <source>
        <dbReference type="Pfam" id="PF14306"/>
    </source>
</evidence>
<reference evidence="11" key="1">
    <citation type="submission" date="2023-07" db="EMBL/GenBank/DDBJ databases">
        <title>Murine gut Bacillus species.</title>
        <authorList>
            <person name="Gutman E."/>
            <person name="Hashuel R."/>
            <person name="Litvak Y."/>
        </authorList>
    </citation>
    <scope>NUCLEOTIDE SEQUENCE</scope>
    <source>
        <strain evidence="11">RU293</strain>
    </source>
</reference>
<dbReference type="GO" id="GO:0000103">
    <property type="term" value="P:sulfate assimilation"/>
    <property type="evidence" value="ECO:0007669"/>
    <property type="project" value="UniProtKB-UniRule"/>
</dbReference>
<dbReference type="Gene3D" id="3.40.50.620">
    <property type="entry name" value="HUPs"/>
    <property type="match status" value="1"/>
</dbReference>
<keyword evidence="5 8" id="KW-0067">ATP-binding</keyword>
<dbReference type="SUPFAM" id="SSF52374">
    <property type="entry name" value="Nucleotidylyl transferase"/>
    <property type="match status" value="1"/>
</dbReference>
<dbReference type="HAMAP" id="MF_00066">
    <property type="entry name" value="Sulf_adenylyltr"/>
    <property type="match status" value="1"/>
</dbReference>
<dbReference type="SUPFAM" id="SSF88697">
    <property type="entry name" value="PUA domain-like"/>
    <property type="match status" value="1"/>
</dbReference>
<organism evidence="11 12">
    <name type="scientific">Peribacillus frigoritolerans</name>
    <dbReference type="NCBI Taxonomy" id="450367"/>
    <lineage>
        <taxon>Bacteria</taxon>
        <taxon>Bacillati</taxon>
        <taxon>Bacillota</taxon>
        <taxon>Bacilli</taxon>
        <taxon>Bacillales</taxon>
        <taxon>Bacillaceae</taxon>
        <taxon>Peribacillus</taxon>
    </lineage>
</organism>
<dbReference type="InterPro" id="IPR015947">
    <property type="entry name" value="PUA-like_sf"/>
</dbReference>
<dbReference type="RefSeq" id="WP_305162831.1">
    <property type="nucleotide sequence ID" value="NZ_JAUUTW010000051.1"/>
</dbReference>
<evidence type="ECO:0000256" key="3">
    <source>
        <dbReference type="ARBA" id="ARBA00022695"/>
    </source>
</evidence>
<dbReference type="GO" id="GO:0004781">
    <property type="term" value="F:sulfate adenylyltransferase (ATP) activity"/>
    <property type="evidence" value="ECO:0007669"/>
    <property type="project" value="UniProtKB-UniRule"/>
</dbReference>
<dbReference type="InterPro" id="IPR014729">
    <property type="entry name" value="Rossmann-like_a/b/a_fold"/>
</dbReference>
<proteinExistence type="inferred from homology"/>
<dbReference type="Pfam" id="PF14306">
    <property type="entry name" value="PUA_2"/>
    <property type="match status" value="1"/>
</dbReference>
<evidence type="ECO:0000256" key="7">
    <source>
        <dbReference type="ARBA" id="ARBA00049370"/>
    </source>
</evidence>
<dbReference type="Pfam" id="PF01747">
    <property type="entry name" value="ATP-sulfurylase"/>
    <property type="match status" value="1"/>
</dbReference>
<feature type="domain" description="ATP-sulfurylase PUA-like" evidence="10">
    <location>
        <begin position="8"/>
        <end position="166"/>
    </location>
</feature>
<comment type="similarity">
    <text evidence="6 8">Belongs to the sulfate adenylyltransferase family.</text>
</comment>
<dbReference type="Proteomes" id="UP001178275">
    <property type="component" value="Unassembled WGS sequence"/>
</dbReference>
<comment type="pathway">
    <text evidence="1 8">Sulfur metabolism; hydrogen sulfide biosynthesis; sulfite from sulfate: step 1/3.</text>
</comment>
<evidence type="ECO:0000259" key="9">
    <source>
        <dbReference type="Pfam" id="PF01747"/>
    </source>
</evidence>